<comment type="caution">
    <text evidence="19">The sequence shown here is derived from an EMBL/GenBank/DDBJ whole genome shotgun (WGS) entry which is preliminary data.</text>
</comment>
<dbReference type="Gene3D" id="3.80.30.20">
    <property type="entry name" value="tm_1862 like domain"/>
    <property type="match status" value="1"/>
</dbReference>
<feature type="binding site" evidence="17">
    <location>
        <position position="65"/>
    </location>
    <ligand>
        <name>[4Fe-4S] cluster</name>
        <dbReference type="ChEBI" id="CHEBI:49883"/>
        <note>4Fe-4S-S-AdoMet</note>
    </ligand>
</feature>
<feature type="binding site" evidence="16">
    <location>
        <position position="240"/>
    </location>
    <ligand>
        <name>S-adenosyl-L-methionine</name>
        <dbReference type="ChEBI" id="CHEBI:59789"/>
        <label>2</label>
    </ligand>
</feature>
<dbReference type="GO" id="GO:0046872">
    <property type="term" value="F:metal ion binding"/>
    <property type="evidence" value="ECO:0007669"/>
    <property type="project" value="UniProtKB-KW"/>
</dbReference>
<evidence type="ECO:0000256" key="8">
    <source>
        <dbReference type="ARBA" id="ARBA00022723"/>
    </source>
</evidence>
<dbReference type="GO" id="GO:0051989">
    <property type="term" value="F:coproporphyrinogen dehydrogenase activity"/>
    <property type="evidence" value="ECO:0007669"/>
    <property type="project" value="UniProtKB-EC"/>
</dbReference>
<dbReference type="SMART" id="SM00729">
    <property type="entry name" value="Elp3"/>
    <property type="match status" value="1"/>
</dbReference>
<dbReference type="Proteomes" id="UP001155220">
    <property type="component" value="Unassembled WGS sequence"/>
</dbReference>
<evidence type="ECO:0000256" key="16">
    <source>
        <dbReference type="PIRSR" id="PIRSR000167-1"/>
    </source>
</evidence>
<dbReference type="CDD" id="cd01335">
    <property type="entry name" value="Radical_SAM"/>
    <property type="match status" value="1"/>
</dbReference>
<dbReference type="InterPro" id="IPR004558">
    <property type="entry name" value="Coprogen_oxidase_HemN"/>
</dbReference>
<comment type="cofactor">
    <cofactor evidence="15 17">
        <name>[4Fe-4S] cluster</name>
        <dbReference type="ChEBI" id="CHEBI:49883"/>
    </cofactor>
    <text evidence="15 17">Binds 1 [4Fe-4S] cluster. The cluster is coordinated with 3 cysteines and an exchangeable S-adenosyl-L-methionine.</text>
</comment>
<dbReference type="GO" id="GO:0006782">
    <property type="term" value="P:protoporphyrinogen IX biosynthetic process"/>
    <property type="evidence" value="ECO:0007669"/>
    <property type="project" value="TreeGrafter"/>
</dbReference>
<dbReference type="SFLD" id="SFLDS00029">
    <property type="entry name" value="Radical_SAM"/>
    <property type="match status" value="1"/>
</dbReference>
<comment type="subcellular location">
    <subcellularLocation>
        <location evidence="1 15">Cytoplasm</location>
    </subcellularLocation>
</comment>
<evidence type="ECO:0000313" key="20">
    <source>
        <dbReference type="Proteomes" id="UP001155220"/>
    </source>
</evidence>
<feature type="binding site" evidence="16">
    <location>
        <position position="109"/>
    </location>
    <ligand>
        <name>S-adenosyl-L-methionine</name>
        <dbReference type="ChEBI" id="CHEBI:59789"/>
        <label>1</label>
    </ligand>
</feature>
<dbReference type="InterPro" id="IPR006638">
    <property type="entry name" value="Elp3/MiaA/NifB-like_rSAM"/>
</dbReference>
<keyword evidence="8 15" id="KW-0479">Metal-binding</keyword>
<feature type="domain" description="Radical SAM core" evidence="18">
    <location>
        <begin position="43"/>
        <end position="285"/>
    </location>
</feature>
<evidence type="ECO:0000256" key="14">
    <source>
        <dbReference type="ARBA" id="ARBA00048321"/>
    </source>
</evidence>
<dbReference type="SFLD" id="SFLDG01065">
    <property type="entry name" value="anaerobic_coproporphyrinogen-I"/>
    <property type="match status" value="1"/>
</dbReference>
<keyword evidence="12 15" id="KW-0627">Porphyrin biosynthesis</keyword>
<dbReference type="InterPro" id="IPR034505">
    <property type="entry name" value="Coproporphyrinogen-III_oxidase"/>
</dbReference>
<dbReference type="SFLD" id="SFLDG01082">
    <property type="entry name" value="B12-binding_domain_containing"/>
    <property type="match status" value="1"/>
</dbReference>
<dbReference type="NCBIfam" id="TIGR00538">
    <property type="entry name" value="hemN"/>
    <property type="match status" value="1"/>
</dbReference>
<evidence type="ECO:0000256" key="4">
    <source>
        <dbReference type="ARBA" id="ARBA00011245"/>
    </source>
</evidence>
<evidence type="ECO:0000256" key="9">
    <source>
        <dbReference type="ARBA" id="ARBA00023002"/>
    </source>
</evidence>
<keyword evidence="5 15" id="KW-0004">4Fe-4S</keyword>
<evidence type="ECO:0000256" key="1">
    <source>
        <dbReference type="ARBA" id="ARBA00004496"/>
    </source>
</evidence>
<feature type="binding site" evidence="16">
    <location>
        <position position="206"/>
    </location>
    <ligand>
        <name>S-adenosyl-L-methionine</name>
        <dbReference type="ChEBI" id="CHEBI:59789"/>
        <label>2</label>
    </ligand>
</feature>
<dbReference type="SUPFAM" id="SSF102114">
    <property type="entry name" value="Radical SAM enzymes"/>
    <property type="match status" value="1"/>
</dbReference>
<dbReference type="GO" id="GO:0004109">
    <property type="term" value="F:coproporphyrinogen oxidase activity"/>
    <property type="evidence" value="ECO:0007669"/>
    <property type="project" value="InterPro"/>
</dbReference>
<feature type="binding site" evidence="16">
    <location>
        <position position="181"/>
    </location>
    <ligand>
        <name>S-adenosyl-L-methionine</name>
        <dbReference type="ChEBI" id="CHEBI:59789"/>
        <label>2</label>
    </ligand>
</feature>
<comment type="similarity">
    <text evidence="3 15">Belongs to the anaerobic coproporphyrinogen-III oxidase family.</text>
</comment>
<dbReference type="GO" id="GO:0051539">
    <property type="term" value="F:4 iron, 4 sulfur cluster binding"/>
    <property type="evidence" value="ECO:0007669"/>
    <property type="project" value="UniProtKB-KW"/>
</dbReference>
<reference evidence="19" key="1">
    <citation type="submission" date="2022-03" db="EMBL/GenBank/DDBJ databases">
        <title>Aurantimonas Liuensis sp. Nov., isolated from the hadal seawater of the Mariana Trench.</title>
        <authorList>
            <person name="Liu R."/>
        </authorList>
    </citation>
    <scope>NUCLEOTIDE SEQUENCE</scope>
    <source>
        <strain evidence="19">LRZ36</strain>
    </source>
</reference>
<dbReference type="Pfam" id="PF06969">
    <property type="entry name" value="HemN_C"/>
    <property type="match status" value="1"/>
</dbReference>
<dbReference type="InterPro" id="IPR058240">
    <property type="entry name" value="rSAM_sf"/>
</dbReference>
<evidence type="ECO:0000256" key="11">
    <source>
        <dbReference type="ARBA" id="ARBA00023014"/>
    </source>
</evidence>
<evidence type="ECO:0000256" key="3">
    <source>
        <dbReference type="ARBA" id="ARBA00005493"/>
    </source>
</evidence>
<dbReference type="PANTHER" id="PTHR13932:SF6">
    <property type="entry name" value="OXYGEN-INDEPENDENT COPROPORPHYRINOGEN III OXIDASE"/>
    <property type="match status" value="1"/>
</dbReference>
<dbReference type="EMBL" id="JALHBS010000016">
    <property type="protein sequence ID" value="MCP3054038.1"/>
    <property type="molecule type" value="Genomic_DNA"/>
</dbReference>
<evidence type="ECO:0000256" key="7">
    <source>
        <dbReference type="ARBA" id="ARBA00022691"/>
    </source>
</evidence>
<proteinExistence type="inferred from homology"/>
<organism evidence="19 20">
    <name type="scientific">Aurantimonas marianensis</name>
    <dbReference type="NCBI Taxonomy" id="2920428"/>
    <lineage>
        <taxon>Bacteria</taxon>
        <taxon>Pseudomonadati</taxon>
        <taxon>Pseudomonadota</taxon>
        <taxon>Alphaproteobacteria</taxon>
        <taxon>Hyphomicrobiales</taxon>
        <taxon>Aurantimonadaceae</taxon>
        <taxon>Aurantimonas</taxon>
    </lineage>
</organism>
<dbReference type="PROSITE" id="PS51918">
    <property type="entry name" value="RADICAL_SAM"/>
    <property type="match status" value="1"/>
</dbReference>
<keyword evidence="7 15" id="KW-0949">S-adenosyl-L-methionine</keyword>
<feature type="binding site" evidence="16">
    <location>
        <position position="169"/>
    </location>
    <ligand>
        <name>S-adenosyl-L-methionine</name>
        <dbReference type="ChEBI" id="CHEBI:59789"/>
        <label>2</label>
    </ligand>
</feature>
<dbReference type="PIRSF" id="PIRSF000167">
    <property type="entry name" value="HemN"/>
    <property type="match status" value="1"/>
</dbReference>
<comment type="catalytic activity">
    <reaction evidence="14 15">
        <text>coproporphyrinogen III + 2 S-adenosyl-L-methionine = protoporphyrinogen IX + 2 5'-deoxyadenosine + 2 L-methionine + 2 CO2</text>
        <dbReference type="Rhea" id="RHEA:15425"/>
        <dbReference type="ChEBI" id="CHEBI:16526"/>
        <dbReference type="ChEBI" id="CHEBI:17319"/>
        <dbReference type="ChEBI" id="CHEBI:57307"/>
        <dbReference type="ChEBI" id="CHEBI:57309"/>
        <dbReference type="ChEBI" id="CHEBI:57844"/>
        <dbReference type="ChEBI" id="CHEBI:59789"/>
        <dbReference type="EC" id="1.3.98.3"/>
    </reaction>
</comment>
<sequence>MRDSAAILGRYSEPVPRYTSYPTAPHFQPDLGADLLPDMLAGITGDKRVSLYIHVPYCDRLCWFCGCHTKHTRQYAPVADYVDSLLREIALISRAVGFAVPVAQLHFGGGSPSLMRSGDFRRLSDALREAFTIDAATEISVEIDPSDVTDDTLAGLSALGMTRASIGVQDFDPAVQAAINRPQSFELTREIVASLRAIGIGSLNIDALYGLPLQTEKRLAATLDKVVDLEPDRIALFGYAHMPWLKKHQTMIRDEDLPDQGERFGQARLAEAALVAAGYAAIGIDHFALPHDTLAEAARTGTLHRNFQGYTTDACETLIGLGASSIGRFRDGYVQNIVPTATYRAALEAGRLPVGRGYRLSDDDRIRAHLIERLMCDFAVSFADLKARFGAAAAPYIAEARLIAASDADGLCRLDADRFVIPYEARSFTRIVAARFDAHLQTSAFRYSKAV</sequence>
<dbReference type="Gene3D" id="1.10.10.920">
    <property type="match status" value="1"/>
</dbReference>
<dbReference type="GO" id="GO:0005737">
    <property type="term" value="C:cytoplasm"/>
    <property type="evidence" value="ECO:0007669"/>
    <property type="project" value="UniProtKB-SubCell"/>
</dbReference>
<dbReference type="InterPro" id="IPR007197">
    <property type="entry name" value="rSAM"/>
</dbReference>
<feature type="binding site" evidence="17">
    <location>
        <position position="62"/>
    </location>
    <ligand>
        <name>[4Fe-4S] cluster</name>
        <dbReference type="ChEBI" id="CHEBI:49883"/>
        <note>4Fe-4S-S-AdoMet</note>
    </ligand>
</feature>
<keyword evidence="9 15" id="KW-0560">Oxidoreductase</keyword>
<evidence type="ECO:0000256" key="5">
    <source>
        <dbReference type="ARBA" id="ARBA00022485"/>
    </source>
</evidence>
<evidence type="ECO:0000256" key="12">
    <source>
        <dbReference type="ARBA" id="ARBA00023244"/>
    </source>
</evidence>
<gene>
    <name evidence="19" type="primary">hemN</name>
    <name evidence="19" type="ORF">MJ956_02600</name>
</gene>
<evidence type="ECO:0000313" key="19">
    <source>
        <dbReference type="EMBL" id="MCP3054038.1"/>
    </source>
</evidence>
<dbReference type="EC" id="1.3.98.3" evidence="15"/>
<keyword evidence="20" id="KW-1185">Reference proteome</keyword>
<evidence type="ECO:0000256" key="6">
    <source>
        <dbReference type="ARBA" id="ARBA00022490"/>
    </source>
</evidence>
<evidence type="ECO:0000256" key="13">
    <source>
        <dbReference type="ARBA" id="ARBA00024295"/>
    </source>
</evidence>
<evidence type="ECO:0000256" key="17">
    <source>
        <dbReference type="PIRSR" id="PIRSR000167-2"/>
    </source>
</evidence>
<dbReference type="InterPro" id="IPR023404">
    <property type="entry name" value="rSAM_horseshoe"/>
</dbReference>
<dbReference type="RefSeq" id="WP_253962920.1">
    <property type="nucleotide sequence ID" value="NZ_JALHBS010000016.1"/>
</dbReference>
<dbReference type="Pfam" id="PF04055">
    <property type="entry name" value="Radical_SAM"/>
    <property type="match status" value="1"/>
</dbReference>
<feature type="binding site" evidence="16">
    <location>
        <position position="326"/>
    </location>
    <ligand>
        <name>S-adenosyl-L-methionine</name>
        <dbReference type="ChEBI" id="CHEBI:59789"/>
        <label>1</label>
    </ligand>
</feature>
<feature type="binding site" evidence="16">
    <location>
        <begin position="64"/>
        <end position="66"/>
    </location>
    <ligand>
        <name>S-adenosyl-L-methionine</name>
        <dbReference type="ChEBI" id="CHEBI:59789"/>
        <label>2</label>
    </ligand>
</feature>
<accession>A0A9X2KD54</accession>
<protein>
    <recommendedName>
        <fullName evidence="15">Coproporphyrinogen-III oxidase</fullName>
        <ecNumber evidence="15">1.3.98.3</ecNumber>
    </recommendedName>
</protein>
<comment type="pathway">
    <text evidence="2 15">Porphyrin-containing compound metabolism; protoporphyrin-IX biosynthesis; protoporphyrinogen-IX from coproporphyrinogen-III (AdoMet route): step 1/1.</text>
</comment>
<keyword evidence="6 15" id="KW-0963">Cytoplasm</keyword>
<feature type="binding site" evidence="16">
    <location>
        <position position="142"/>
    </location>
    <ligand>
        <name>S-adenosyl-L-methionine</name>
        <dbReference type="ChEBI" id="CHEBI:59789"/>
        <label>1</label>
    </ligand>
</feature>
<evidence type="ECO:0000256" key="2">
    <source>
        <dbReference type="ARBA" id="ARBA00004785"/>
    </source>
</evidence>
<keyword evidence="10 15" id="KW-0408">Iron</keyword>
<keyword evidence="11 15" id="KW-0411">Iron-sulfur</keyword>
<comment type="function">
    <text evidence="13">Involved in the heme biosynthesis. Catalyzes the anaerobic oxidative decarboxylation of propionate groups of rings A and B of coproporphyrinogen III to yield the vinyl groups in protoporphyrinogen IX.</text>
</comment>
<comment type="subunit">
    <text evidence="4">Monomer.</text>
</comment>
<feature type="binding site" evidence="17">
    <location>
        <position position="58"/>
    </location>
    <ligand>
        <name>[4Fe-4S] cluster</name>
        <dbReference type="ChEBI" id="CHEBI:49883"/>
        <note>4Fe-4S-S-AdoMet</note>
    </ligand>
</feature>
<evidence type="ECO:0000256" key="10">
    <source>
        <dbReference type="ARBA" id="ARBA00023004"/>
    </source>
</evidence>
<feature type="binding site" evidence="16">
    <location>
        <position position="52"/>
    </location>
    <ligand>
        <name>S-adenosyl-L-methionine</name>
        <dbReference type="ChEBI" id="CHEBI:59789"/>
        <label>1</label>
    </ligand>
</feature>
<dbReference type="PANTHER" id="PTHR13932">
    <property type="entry name" value="COPROPORPHYRINIGEN III OXIDASE"/>
    <property type="match status" value="1"/>
</dbReference>
<name>A0A9X2KD54_9HYPH</name>
<dbReference type="InterPro" id="IPR010723">
    <property type="entry name" value="HemN_C"/>
</dbReference>
<dbReference type="AlphaFoldDB" id="A0A9X2KD54"/>
<evidence type="ECO:0000256" key="15">
    <source>
        <dbReference type="PIRNR" id="PIRNR000167"/>
    </source>
</evidence>
<evidence type="ECO:0000259" key="18">
    <source>
        <dbReference type="PROSITE" id="PS51918"/>
    </source>
</evidence>